<dbReference type="InterPro" id="IPR036938">
    <property type="entry name" value="PAP2/HPO_sf"/>
</dbReference>
<dbReference type="RefSeq" id="WP_047134104.1">
    <property type="nucleotide sequence ID" value="NZ_CZVI01000020.1"/>
</dbReference>
<sequence>MIQELLQIDKALFYFFNVKIANPVFDILMPFITKDVNLRIFLVLIWIGLLIFGGKNGRIVAILLIPAIAISDQLSSHIIKPLVSRIRPCHELEGVRLLVGCGSGLSFPSSHAVNSFTVATLISRFYKKHAVYLFSFSFLVSFSRIYVGVHYPADVVAGMVIGLIVGFSVVYLWIYGSELYKNKFSAGVEKGKNF</sequence>
<feature type="transmembrane region" description="Helical" evidence="1">
    <location>
        <begin position="130"/>
        <end position="149"/>
    </location>
</feature>
<dbReference type="AlphaFoldDB" id="A0A0N7MWN8"/>
<evidence type="ECO:0000313" key="3">
    <source>
        <dbReference type="EMBL" id="CUS90325.1"/>
    </source>
</evidence>
<organism evidence="4 5">
    <name type="scientific">Candidatus Kryptonium thompsonii</name>
    <dbReference type="NCBI Taxonomy" id="1633631"/>
    <lineage>
        <taxon>Bacteria</taxon>
        <taxon>Pseudomonadati</taxon>
        <taxon>Candidatus Kryptoniota</taxon>
        <taxon>Candidatus Kryptonium</taxon>
    </lineage>
</organism>
<dbReference type="EMBL" id="FAOP01000004">
    <property type="protein sequence ID" value="CUU04240.1"/>
    <property type="molecule type" value="Genomic_DNA"/>
</dbReference>
<dbReference type="PANTHER" id="PTHR14969:SF13">
    <property type="entry name" value="AT30094P"/>
    <property type="match status" value="1"/>
</dbReference>
<proteinExistence type="predicted"/>
<evidence type="ECO:0000313" key="5">
    <source>
        <dbReference type="Proteomes" id="UP000182011"/>
    </source>
</evidence>
<dbReference type="Pfam" id="PF01569">
    <property type="entry name" value="PAP2"/>
    <property type="match status" value="1"/>
</dbReference>
<accession>A0A0N7MWN8</accession>
<dbReference type="Proteomes" id="UP000182200">
    <property type="component" value="Unassembled WGS sequence"/>
</dbReference>
<evidence type="ECO:0000313" key="6">
    <source>
        <dbReference type="Proteomes" id="UP000182200"/>
    </source>
</evidence>
<dbReference type="SMART" id="SM00014">
    <property type="entry name" value="acidPPc"/>
    <property type="match status" value="1"/>
</dbReference>
<name>A0A0N7MWN8_9BACT</name>
<feature type="domain" description="Phosphatidic acid phosphatase type 2/haloperoxidase" evidence="2">
    <location>
        <begin position="60"/>
        <end position="170"/>
    </location>
</feature>
<dbReference type="PANTHER" id="PTHR14969">
    <property type="entry name" value="SPHINGOSINE-1-PHOSPHATE PHOSPHOHYDROLASE"/>
    <property type="match status" value="1"/>
</dbReference>
<reference evidence="3 6" key="1">
    <citation type="submission" date="2015-11" db="EMBL/GenBank/DDBJ databases">
        <authorList>
            <person name="Varghese N."/>
        </authorList>
    </citation>
    <scope>NUCLEOTIDE SEQUENCE [LARGE SCALE GENOMIC DNA]</scope>
    <source>
        <strain evidence="3 6">JGI-8</strain>
    </source>
</reference>
<keyword evidence="1" id="KW-1133">Transmembrane helix</keyword>
<feature type="transmembrane region" description="Helical" evidence="1">
    <location>
        <begin position="155"/>
        <end position="174"/>
    </location>
</feature>
<gene>
    <name evidence="4" type="ORF">JGI4_00964</name>
    <name evidence="3" type="ORF">JGI8_01414</name>
</gene>
<dbReference type="Proteomes" id="UP000182011">
    <property type="component" value="Unassembled WGS sequence"/>
</dbReference>
<keyword evidence="1" id="KW-0812">Transmembrane</keyword>
<accession>A0A0S4MZ79</accession>
<dbReference type="STRING" id="1633631.GCA_001442925_00963"/>
<dbReference type="InterPro" id="IPR000326">
    <property type="entry name" value="PAP2/HPO"/>
</dbReference>
<dbReference type="EMBL" id="CZVI01000020">
    <property type="protein sequence ID" value="CUS90325.1"/>
    <property type="molecule type" value="Genomic_DNA"/>
</dbReference>
<protein>
    <submittedName>
        <fullName evidence="4">Undecaprenyl-diphosphatase</fullName>
    </submittedName>
</protein>
<evidence type="ECO:0000313" key="4">
    <source>
        <dbReference type="EMBL" id="CUU04240.1"/>
    </source>
</evidence>
<accession>A0A0P1M3G0</accession>
<keyword evidence="6" id="KW-1185">Reference proteome</keyword>
<evidence type="ECO:0000259" key="2">
    <source>
        <dbReference type="SMART" id="SM00014"/>
    </source>
</evidence>
<feature type="transmembrane region" description="Helical" evidence="1">
    <location>
        <begin position="12"/>
        <end position="32"/>
    </location>
</feature>
<keyword evidence="1" id="KW-0472">Membrane</keyword>
<accession>A0A0P1MDK3</accession>
<accession>A0A0P1M6A0</accession>
<evidence type="ECO:0000256" key="1">
    <source>
        <dbReference type="SAM" id="Phobius"/>
    </source>
</evidence>
<reference evidence="4 5" key="2">
    <citation type="submission" date="2015-11" db="EMBL/GenBank/DDBJ databases">
        <authorList>
            <person name="Zhang Y."/>
            <person name="Guo Z."/>
        </authorList>
    </citation>
    <scope>NUCLEOTIDE SEQUENCE [LARGE SCALE GENOMIC DNA]</scope>
    <source>
        <strain evidence="4">JGI-4</strain>
    </source>
</reference>
<accession>A0A0P1LCS9</accession>
<dbReference type="GO" id="GO:0042392">
    <property type="term" value="F:sphingosine-1-phosphate phosphatase activity"/>
    <property type="evidence" value="ECO:0007669"/>
    <property type="project" value="TreeGrafter"/>
</dbReference>
<dbReference type="SUPFAM" id="SSF48317">
    <property type="entry name" value="Acid phosphatase/Vanadium-dependent haloperoxidase"/>
    <property type="match status" value="1"/>
</dbReference>
<feature type="transmembrane region" description="Helical" evidence="1">
    <location>
        <begin position="38"/>
        <end position="54"/>
    </location>
</feature>
<dbReference type="Gene3D" id="1.20.144.10">
    <property type="entry name" value="Phosphatidic acid phosphatase type 2/haloperoxidase"/>
    <property type="match status" value="1"/>
</dbReference>